<dbReference type="RefSeq" id="WP_161921778.1">
    <property type="nucleotide sequence ID" value="NZ_JAACYS010000096.1"/>
</dbReference>
<organism evidence="2 3">
    <name type="scientific">Pallidibacillus pasinlerensis</name>
    <dbReference type="NCBI Taxonomy" id="2703818"/>
    <lineage>
        <taxon>Bacteria</taxon>
        <taxon>Bacillati</taxon>
        <taxon>Bacillota</taxon>
        <taxon>Bacilli</taxon>
        <taxon>Bacillales</taxon>
        <taxon>Bacillaceae</taxon>
        <taxon>Pallidibacillus</taxon>
    </lineage>
</organism>
<gene>
    <name evidence="2" type="ORF">GW534_14850</name>
</gene>
<keyword evidence="3" id="KW-1185">Reference proteome</keyword>
<feature type="chain" id="PRO_5047071743" description="PepSY domain-containing protein" evidence="1">
    <location>
        <begin position="23"/>
        <end position="103"/>
    </location>
</feature>
<dbReference type="EMBL" id="JAACYS010000096">
    <property type="protein sequence ID" value="NCU18951.1"/>
    <property type="molecule type" value="Genomic_DNA"/>
</dbReference>
<evidence type="ECO:0008006" key="4">
    <source>
        <dbReference type="Google" id="ProtNLM"/>
    </source>
</evidence>
<feature type="signal peptide" evidence="1">
    <location>
        <begin position="1"/>
        <end position="22"/>
    </location>
</feature>
<comment type="caution">
    <text evidence="2">The sequence shown here is derived from an EMBL/GenBank/DDBJ whole genome shotgun (WGS) entry which is preliminary data.</text>
</comment>
<evidence type="ECO:0000313" key="3">
    <source>
        <dbReference type="Proteomes" id="UP000743899"/>
    </source>
</evidence>
<keyword evidence="1" id="KW-0732">Signal</keyword>
<dbReference type="Proteomes" id="UP000743899">
    <property type="component" value="Unassembled WGS sequence"/>
</dbReference>
<sequence length="103" mass="11589">MKIKHFLMGATCGFAVGFLAQAFLKNNQFLSSEDVIKKVKDALKTDGRISGSWIMTKPETLERNMITYHVYRGGITKLTDTEQINMEFLADAKTGTILEVEKI</sequence>
<evidence type="ECO:0000256" key="1">
    <source>
        <dbReference type="SAM" id="SignalP"/>
    </source>
</evidence>
<protein>
    <recommendedName>
        <fullName evidence="4">PepSY domain-containing protein</fullName>
    </recommendedName>
</protein>
<accession>A0ABX0A8R7</accession>
<proteinExistence type="predicted"/>
<evidence type="ECO:0000313" key="2">
    <source>
        <dbReference type="EMBL" id="NCU18951.1"/>
    </source>
</evidence>
<name>A0ABX0A8R7_9BACI</name>
<reference evidence="2 3" key="1">
    <citation type="submission" date="2020-01" db="EMBL/GenBank/DDBJ databases">
        <title>A novel Bacillus sp. from Pasinler.</title>
        <authorList>
            <person name="Adiguzel A."/>
            <person name="Ay H."/>
            <person name="Baltaci M.O."/>
        </authorList>
    </citation>
    <scope>NUCLEOTIDE SEQUENCE [LARGE SCALE GENOMIC DNA]</scope>
    <source>
        <strain evidence="2 3">P1</strain>
    </source>
</reference>